<keyword evidence="3" id="KW-0479">Metal-binding</keyword>
<feature type="binding site" evidence="4">
    <location>
        <position position="212"/>
    </location>
    <ligand>
        <name>allantoate</name>
        <dbReference type="ChEBI" id="CHEBI:17536"/>
    </ligand>
</feature>
<comment type="similarity">
    <text evidence="1">Belongs to the peptidase M20 family.</text>
</comment>
<dbReference type="EMBL" id="JAMTCK010000012">
    <property type="protein sequence ID" value="MCP2168018.1"/>
    <property type="molecule type" value="Genomic_DNA"/>
</dbReference>
<dbReference type="InterPro" id="IPR036264">
    <property type="entry name" value="Bact_exopeptidase_dim_dom"/>
</dbReference>
<dbReference type="AlphaFoldDB" id="A0AAE3GI18"/>
<comment type="caution">
    <text evidence="5">The sequence shown here is derived from an EMBL/GenBank/DDBJ whole genome shotgun (WGS) entry which is preliminary data.</text>
</comment>
<dbReference type="NCBIfam" id="TIGR01879">
    <property type="entry name" value="hydantase"/>
    <property type="match status" value="1"/>
</dbReference>
<gene>
    <name evidence="5" type="ORF">LX83_004892</name>
</gene>
<dbReference type="PANTHER" id="PTHR32494">
    <property type="entry name" value="ALLANTOATE DEIMINASE-RELATED"/>
    <property type="match status" value="1"/>
</dbReference>
<dbReference type="RefSeq" id="WP_253775467.1">
    <property type="nucleotide sequence ID" value="NZ_JAMTCK010000012.1"/>
</dbReference>
<dbReference type="PANTHER" id="PTHR32494:SF5">
    <property type="entry name" value="ALLANTOATE AMIDOHYDROLASE"/>
    <property type="match status" value="1"/>
</dbReference>
<dbReference type="SUPFAM" id="SSF53187">
    <property type="entry name" value="Zn-dependent exopeptidases"/>
    <property type="match status" value="1"/>
</dbReference>
<feature type="binding site" evidence="4">
    <location>
        <position position="284"/>
    </location>
    <ligand>
        <name>allantoate</name>
        <dbReference type="ChEBI" id="CHEBI:17536"/>
    </ligand>
</feature>
<dbReference type="GO" id="GO:0046872">
    <property type="term" value="F:metal ion binding"/>
    <property type="evidence" value="ECO:0007669"/>
    <property type="project" value="UniProtKB-KW"/>
</dbReference>
<keyword evidence="2 5" id="KW-0378">Hydrolase</keyword>
<dbReference type="Proteomes" id="UP001206128">
    <property type="component" value="Unassembled WGS sequence"/>
</dbReference>
<dbReference type="InterPro" id="IPR002933">
    <property type="entry name" value="Peptidase_M20"/>
</dbReference>
<evidence type="ECO:0000256" key="2">
    <source>
        <dbReference type="ARBA" id="ARBA00022801"/>
    </source>
</evidence>
<dbReference type="SUPFAM" id="SSF55031">
    <property type="entry name" value="Bacterial exopeptidase dimerisation domain"/>
    <property type="match status" value="1"/>
</dbReference>
<name>A0AAE3GI18_9PSEU</name>
<evidence type="ECO:0000256" key="1">
    <source>
        <dbReference type="ARBA" id="ARBA00006153"/>
    </source>
</evidence>
<feature type="binding site" evidence="3">
    <location>
        <position position="87"/>
    </location>
    <ligand>
        <name>Zn(2+)</name>
        <dbReference type="ChEBI" id="CHEBI:29105"/>
        <label>1</label>
    </ligand>
</feature>
<feature type="binding site" evidence="3">
    <location>
        <position position="87"/>
    </location>
    <ligand>
        <name>Zn(2+)</name>
        <dbReference type="ChEBI" id="CHEBI:29105"/>
        <label>2</label>
    </ligand>
</feature>
<proteinExistence type="inferred from homology"/>
<evidence type="ECO:0000313" key="5">
    <source>
        <dbReference type="EMBL" id="MCP2168018.1"/>
    </source>
</evidence>
<evidence type="ECO:0000256" key="4">
    <source>
        <dbReference type="PIRSR" id="PIRSR001235-2"/>
    </source>
</evidence>
<dbReference type="PIRSF" id="PIRSF001235">
    <property type="entry name" value="Amidase_carbamoylase"/>
    <property type="match status" value="1"/>
</dbReference>
<dbReference type="NCBIfam" id="NF006770">
    <property type="entry name" value="PRK09290.1-4"/>
    <property type="match status" value="1"/>
</dbReference>
<feature type="binding site" evidence="3">
    <location>
        <position position="76"/>
    </location>
    <ligand>
        <name>Zn(2+)</name>
        <dbReference type="ChEBI" id="CHEBI:29105"/>
        <label>1</label>
    </ligand>
</feature>
<keyword evidence="6" id="KW-1185">Reference proteome</keyword>
<feature type="binding site" evidence="3">
    <location>
        <position position="122"/>
    </location>
    <ligand>
        <name>Zn(2+)</name>
        <dbReference type="ChEBI" id="CHEBI:29105"/>
        <label>2</label>
    </ligand>
</feature>
<feature type="binding site" evidence="3">
    <location>
        <position position="187"/>
    </location>
    <ligand>
        <name>Zn(2+)</name>
        <dbReference type="ChEBI" id="CHEBI:29105"/>
        <label>1</label>
    </ligand>
</feature>
<feature type="binding site" evidence="3">
    <location>
        <position position="374"/>
    </location>
    <ligand>
        <name>Zn(2+)</name>
        <dbReference type="ChEBI" id="CHEBI:29105"/>
        <label>2</label>
    </ligand>
</feature>
<accession>A0AAE3GI18</accession>
<dbReference type="Pfam" id="PF01546">
    <property type="entry name" value="Peptidase_M20"/>
    <property type="match status" value="1"/>
</dbReference>
<keyword evidence="3" id="KW-0862">Zinc</keyword>
<reference evidence="5" key="1">
    <citation type="submission" date="2022-06" db="EMBL/GenBank/DDBJ databases">
        <title>Genomic Encyclopedia of Archaeal and Bacterial Type Strains, Phase II (KMG-II): from individual species to whole genera.</title>
        <authorList>
            <person name="Goeker M."/>
        </authorList>
    </citation>
    <scope>NUCLEOTIDE SEQUENCE</scope>
    <source>
        <strain evidence="5">DSM 43935</strain>
    </source>
</reference>
<dbReference type="Gene3D" id="3.30.70.360">
    <property type="match status" value="1"/>
</dbReference>
<evidence type="ECO:0000313" key="6">
    <source>
        <dbReference type="Proteomes" id="UP001206128"/>
    </source>
</evidence>
<organism evidence="5 6">
    <name type="scientific">Goodfellowiella coeruleoviolacea</name>
    <dbReference type="NCBI Taxonomy" id="334858"/>
    <lineage>
        <taxon>Bacteria</taxon>
        <taxon>Bacillati</taxon>
        <taxon>Actinomycetota</taxon>
        <taxon>Actinomycetes</taxon>
        <taxon>Pseudonocardiales</taxon>
        <taxon>Pseudonocardiaceae</taxon>
        <taxon>Goodfellowiella</taxon>
    </lineage>
</organism>
<feature type="binding site" evidence="4">
    <location>
        <position position="271"/>
    </location>
    <ligand>
        <name>allantoate</name>
        <dbReference type="ChEBI" id="CHEBI:17536"/>
    </ligand>
</feature>
<evidence type="ECO:0000256" key="3">
    <source>
        <dbReference type="PIRSR" id="PIRSR001235-1"/>
    </source>
</evidence>
<dbReference type="GO" id="GO:0016813">
    <property type="term" value="F:hydrolase activity, acting on carbon-nitrogen (but not peptide) bonds, in linear amidines"/>
    <property type="evidence" value="ECO:0007669"/>
    <property type="project" value="InterPro"/>
</dbReference>
<comment type="cofactor">
    <cofactor evidence="3">
        <name>Zn(2+)</name>
        <dbReference type="ChEBI" id="CHEBI:29105"/>
    </cofactor>
    <text evidence="3">Binds 2 Zn(2+) ions per subunit.</text>
</comment>
<protein>
    <submittedName>
        <fullName evidence="5">N-carbamoyl-L-amino-acid hydrolase</fullName>
    </submittedName>
</protein>
<dbReference type="InterPro" id="IPR010158">
    <property type="entry name" value="Amidase_Cbmase"/>
</dbReference>
<sequence length="401" mass="41580">MSNPTSQLLDSIADVGIDHTRGGYSRHGFDRTELELREWFTAEAGARGLDVRPDRNGNLWAWWGAPGPDAVVTGSHLDSVPGGGAFDGPLGVVSALVAVDLLRASGFTPRRPLAVVVFAEEEGGRFGVPCLGSRLLTGAITADAARALRDADGVSLAEAVRAAGVDPAGLGADPEAIGRIGCFVELHVEQGRGLVDLAAPVGLATSILAHGRWRFRFTGQGNHAGTTPLEQRADPMLPAAEVVRAARRAASTVEGSRATVGRLVPRPGGTNVIASTVDLWLDARAPDGVATRELVERIADDAEQAARDEGCELEVTRESYGDSVVFDDGLRDRLAGLLGDVPALPTGAGHDAGILAAHVPTAMLFVRNPTGISHAPAEHAEPDDCARGSAALADVLRGLAG</sequence>
<dbReference type="Gene3D" id="3.40.630.10">
    <property type="entry name" value="Zn peptidases"/>
    <property type="match status" value="1"/>
</dbReference>